<feature type="domain" description="RNase H type-1" evidence="1">
    <location>
        <begin position="134"/>
        <end position="263"/>
    </location>
</feature>
<reference evidence="2 3" key="1">
    <citation type="journal article" date="2021" name="bioRxiv">
        <title>Chromosome-scale and haplotype-resolved genome assembly of a tetraploid potato cultivar.</title>
        <authorList>
            <person name="Sun H."/>
            <person name="Jiao W.-B."/>
            <person name="Krause K."/>
            <person name="Campoy J.A."/>
            <person name="Goel M."/>
            <person name="Folz-Donahue K."/>
            <person name="Kukat C."/>
            <person name="Huettel B."/>
            <person name="Schneeberger K."/>
        </authorList>
    </citation>
    <scope>NUCLEOTIDE SEQUENCE [LARGE SCALE GENOMIC DNA]</scope>
    <source>
        <strain evidence="2">SolTubOtavaFocal</strain>
        <tissue evidence="2">Leaves</tissue>
    </source>
</reference>
<protein>
    <recommendedName>
        <fullName evidence="1">RNase H type-1 domain-containing protein</fullName>
    </recommendedName>
</protein>
<dbReference type="PANTHER" id="PTHR47723">
    <property type="entry name" value="OS05G0353850 PROTEIN"/>
    <property type="match status" value="1"/>
</dbReference>
<evidence type="ECO:0000259" key="1">
    <source>
        <dbReference type="PROSITE" id="PS50879"/>
    </source>
</evidence>
<dbReference type="InterPro" id="IPR036397">
    <property type="entry name" value="RNaseH_sf"/>
</dbReference>
<name>A0ABQ7WM64_SOLTU</name>
<comment type="caution">
    <text evidence="2">The sequence shown here is derived from an EMBL/GenBank/DDBJ whole genome shotgun (WGS) entry which is preliminary data.</text>
</comment>
<evidence type="ECO:0000313" key="2">
    <source>
        <dbReference type="EMBL" id="KAH0781857.1"/>
    </source>
</evidence>
<dbReference type="Pfam" id="PF13456">
    <property type="entry name" value="RVT_3"/>
    <property type="match status" value="1"/>
</dbReference>
<dbReference type="CDD" id="cd06222">
    <property type="entry name" value="RNase_H_like"/>
    <property type="match status" value="1"/>
</dbReference>
<dbReference type="InterPro" id="IPR053151">
    <property type="entry name" value="RNase_H-like"/>
</dbReference>
<dbReference type="SUPFAM" id="SSF53098">
    <property type="entry name" value="Ribonuclease H-like"/>
    <property type="match status" value="1"/>
</dbReference>
<dbReference type="EMBL" id="JAIVGD010000001">
    <property type="protein sequence ID" value="KAH0781857.1"/>
    <property type="molecule type" value="Genomic_DNA"/>
</dbReference>
<dbReference type="Gene3D" id="3.30.420.10">
    <property type="entry name" value="Ribonuclease H-like superfamily/Ribonuclease H"/>
    <property type="match status" value="1"/>
</dbReference>
<organism evidence="2 3">
    <name type="scientific">Solanum tuberosum</name>
    <name type="common">Potato</name>
    <dbReference type="NCBI Taxonomy" id="4113"/>
    <lineage>
        <taxon>Eukaryota</taxon>
        <taxon>Viridiplantae</taxon>
        <taxon>Streptophyta</taxon>
        <taxon>Embryophyta</taxon>
        <taxon>Tracheophyta</taxon>
        <taxon>Spermatophyta</taxon>
        <taxon>Magnoliopsida</taxon>
        <taxon>eudicotyledons</taxon>
        <taxon>Gunneridae</taxon>
        <taxon>Pentapetalae</taxon>
        <taxon>asterids</taxon>
        <taxon>lamiids</taxon>
        <taxon>Solanales</taxon>
        <taxon>Solanaceae</taxon>
        <taxon>Solanoideae</taxon>
        <taxon>Solaneae</taxon>
        <taxon>Solanum</taxon>
    </lineage>
</organism>
<evidence type="ECO:0000313" key="3">
    <source>
        <dbReference type="Proteomes" id="UP000826656"/>
    </source>
</evidence>
<dbReference type="InterPro" id="IPR002156">
    <property type="entry name" value="RNaseH_domain"/>
</dbReference>
<sequence>METMMHLLLTAPIAQRLWKQFASCAGFSIDGLNIHQLRSKWWEYEAYPKLQHIMKAIAAIVMWELWKRRNARQHDKEVTFSKMYLQCQLTIHLLIKAKCPWIRNISYHWNGKFDLLQGYKPNLYYHIVKWSLPKLRWIKCNTDGASKGNPSEISYGFCVRDKNGDLLYAEAQSIGITTNMEAELRALWEGLKYCKEQGFNQIMLETDSLSLKNMIKQNWRVPWVLSERIQEIQKMMELVNSHLDHIFREANQLADFITNLAINQEGKQ</sequence>
<dbReference type="InterPro" id="IPR012337">
    <property type="entry name" value="RNaseH-like_sf"/>
</dbReference>
<dbReference type="PROSITE" id="PS50879">
    <property type="entry name" value="RNASE_H_1"/>
    <property type="match status" value="1"/>
</dbReference>
<gene>
    <name evidence="2" type="ORF">KY290_001455</name>
</gene>
<dbReference type="InterPro" id="IPR044730">
    <property type="entry name" value="RNase_H-like_dom_plant"/>
</dbReference>
<keyword evidence="3" id="KW-1185">Reference proteome</keyword>
<proteinExistence type="predicted"/>
<dbReference type="Proteomes" id="UP000826656">
    <property type="component" value="Unassembled WGS sequence"/>
</dbReference>
<accession>A0ABQ7WM64</accession>
<dbReference type="PANTHER" id="PTHR47723:SF24">
    <property type="entry name" value="RNASE H TYPE-1 DOMAIN-CONTAINING PROTEIN"/>
    <property type="match status" value="1"/>
</dbReference>